<comment type="caution">
    <text evidence="1">The sequence shown here is derived from an EMBL/GenBank/DDBJ whole genome shotgun (WGS) entry which is preliminary data.</text>
</comment>
<protein>
    <submittedName>
        <fullName evidence="1">Uncharacterized protein</fullName>
    </submittedName>
</protein>
<dbReference type="AlphaFoldDB" id="A0A5B0LRP6"/>
<dbReference type="Proteomes" id="UP000324748">
    <property type="component" value="Unassembled WGS sequence"/>
</dbReference>
<evidence type="ECO:0000313" key="4">
    <source>
        <dbReference type="Proteomes" id="UP000325313"/>
    </source>
</evidence>
<reference evidence="3 4" key="1">
    <citation type="submission" date="2019-05" db="EMBL/GenBank/DDBJ databases">
        <title>Emergence of the Ug99 lineage of the wheat stem rust pathogen through somatic hybridization.</title>
        <authorList>
            <person name="Li F."/>
            <person name="Upadhyaya N.M."/>
            <person name="Sperschneider J."/>
            <person name="Matny O."/>
            <person name="Nguyen-Phuc H."/>
            <person name="Mago R."/>
            <person name="Raley C."/>
            <person name="Miller M.E."/>
            <person name="Silverstein K.A.T."/>
            <person name="Henningsen E."/>
            <person name="Hirsch C.D."/>
            <person name="Visser B."/>
            <person name="Pretorius Z.A."/>
            <person name="Steffenson B.J."/>
            <person name="Schwessinger B."/>
            <person name="Dodds P.N."/>
            <person name="Figueroa M."/>
        </authorList>
    </citation>
    <scope>NUCLEOTIDE SEQUENCE [LARGE SCALE GENOMIC DNA]</scope>
    <source>
        <strain evidence="2">21-0</strain>
        <strain evidence="1 4">Ug99</strain>
    </source>
</reference>
<keyword evidence="3" id="KW-1185">Reference proteome</keyword>
<name>A0A5B0LRP6_PUCGR</name>
<gene>
    <name evidence="2" type="ORF">PGT21_014963</name>
    <name evidence="1" type="ORF">PGTUg99_012379</name>
</gene>
<organism evidence="1 4">
    <name type="scientific">Puccinia graminis f. sp. tritici</name>
    <dbReference type="NCBI Taxonomy" id="56615"/>
    <lineage>
        <taxon>Eukaryota</taxon>
        <taxon>Fungi</taxon>
        <taxon>Dikarya</taxon>
        <taxon>Basidiomycota</taxon>
        <taxon>Pucciniomycotina</taxon>
        <taxon>Pucciniomycetes</taxon>
        <taxon>Pucciniales</taxon>
        <taxon>Pucciniaceae</taxon>
        <taxon>Puccinia</taxon>
    </lineage>
</organism>
<sequence length="60" mass="6831">MVVQSRINSQRCFDSNSVLEESSRRLIPYFSYLTDSVSDPSAQFLVLANSHRSHLELSIV</sequence>
<dbReference type="EMBL" id="VSWC01000170">
    <property type="protein sequence ID" value="KAA1071671.1"/>
    <property type="molecule type" value="Genomic_DNA"/>
</dbReference>
<proteinExistence type="predicted"/>
<dbReference type="Proteomes" id="UP000325313">
    <property type="component" value="Unassembled WGS sequence"/>
</dbReference>
<evidence type="ECO:0000313" key="3">
    <source>
        <dbReference type="Proteomes" id="UP000324748"/>
    </source>
</evidence>
<evidence type="ECO:0000313" key="2">
    <source>
        <dbReference type="EMBL" id="KAA1071671.1"/>
    </source>
</evidence>
<evidence type="ECO:0000313" key="1">
    <source>
        <dbReference type="EMBL" id="KAA1067101.1"/>
    </source>
</evidence>
<accession>A0A5B0LRP6</accession>
<dbReference type="EMBL" id="VDEP01000507">
    <property type="protein sequence ID" value="KAA1067101.1"/>
    <property type="molecule type" value="Genomic_DNA"/>
</dbReference>